<proteinExistence type="inferred from homology"/>
<dbReference type="Pfam" id="PF06105">
    <property type="entry name" value="Aph-1"/>
    <property type="match status" value="1"/>
</dbReference>
<evidence type="ECO:0000313" key="8">
    <source>
        <dbReference type="EMBL" id="CAJ1934451.1"/>
    </source>
</evidence>
<sequence>MSIDSIALVLGSAAVGLAPLICFFSQIIYPKSQLLIVAISAAFFFLLSSVGSGLFWYIFNDLIGVSWKWFAIAPAVLCQFLVRVGFVKLYHQVEQAVEQSIAASEAEREENAGSDDNASTTSDVATAKLKLELNDAASGLAAGVGFGGMHAILFFGSLLASETATTGVLYQPSCPYVPSLAVSALNCCCFFFLDIFWMLFTFFGVRRRVIFPRGGGNLNDMNPRHRQFGSYFGNTRMGGNMALITVLASHFVAAGFTTLNQYNHGCTFSLPLLFSTVLSVLWLFRAGISKIYKPLPHSSQRLSLPASFSYASHASRVGENENGMDYVEQMRSTG</sequence>
<keyword evidence="3 7" id="KW-0812">Transmembrane</keyword>
<feature type="transmembrane region" description="Helical" evidence="7">
    <location>
        <begin position="34"/>
        <end position="59"/>
    </location>
</feature>
<reference evidence="8" key="1">
    <citation type="submission" date="2023-08" db="EMBL/GenBank/DDBJ databases">
        <authorList>
            <person name="Audoor S."/>
            <person name="Bilcke G."/>
        </authorList>
    </citation>
    <scope>NUCLEOTIDE SEQUENCE</scope>
</reference>
<dbReference type="GO" id="GO:0007219">
    <property type="term" value="P:Notch signaling pathway"/>
    <property type="evidence" value="ECO:0007669"/>
    <property type="project" value="UniProtKB-KW"/>
</dbReference>
<gene>
    <name evidence="8" type="ORF">CYCCA115_LOCUS3791</name>
</gene>
<dbReference type="GO" id="GO:0016020">
    <property type="term" value="C:membrane"/>
    <property type="evidence" value="ECO:0007669"/>
    <property type="project" value="UniProtKB-SubCell"/>
</dbReference>
<evidence type="ECO:0000256" key="2">
    <source>
        <dbReference type="ARBA" id="ARBA00005577"/>
    </source>
</evidence>
<dbReference type="PANTHER" id="PTHR12889">
    <property type="entry name" value="GAMMA-SECRETASE SUBUNIT APH-1"/>
    <property type="match status" value="1"/>
</dbReference>
<evidence type="ECO:0000256" key="6">
    <source>
        <dbReference type="ARBA" id="ARBA00023136"/>
    </source>
</evidence>
<accession>A0AAD2CK27</accession>
<name>A0AAD2CK27_9STRA</name>
<comment type="caution">
    <text evidence="8">The sequence shown here is derived from an EMBL/GenBank/DDBJ whole genome shotgun (WGS) entry which is preliminary data.</text>
</comment>
<feature type="transmembrane region" description="Helical" evidence="7">
    <location>
        <begin position="137"/>
        <end position="160"/>
    </location>
</feature>
<dbReference type="GO" id="GO:0016485">
    <property type="term" value="P:protein processing"/>
    <property type="evidence" value="ECO:0007669"/>
    <property type="project" value="InterPro"/>
</dbReference>
<dbReference type="Proteomes" id="UP001295423">
    <property type="component" value="Unassembled WGS sequence"/>
</dbReference>
<keyword evidence="5 7" id="KW-1133">Transmembrane helix</keyword>
<dbReference type="EMBL" id="CAKOGP040000335">
    <property type="protein sequence ID" value="CAJ1934451.1"/>
    <property type="molecule type" value="Genomic_DNA"/>
</dbReference>
<evidence type="ECO:0000256" key="4">
    <source>
        <dbReference type="ARBA" id="ARBA00022976"/>
    </source>
</evidence>
<feature type="transmembrane region" description="Helical" evidence="7">
    <location>
        <begin position="241"/>
        <end position="262"/>
    </location>
</feature>
<feature type="transmembrane region" description="Helical" evidence="7">
    <location>
        <begin position="268"/>
        <end position="288"/>
    </location>
</feature>
<evidence type="ECO:0000256" key="5">
    <source>
        <dbReference type="ARBA" id="ARBA00022989"/>
    </source>
</evidence>
<evidence type="ECO:0000256" key="3">
    <source>
        <dbReference type="ARBA" id="ARBA00022692"/>
    </source>
</evidence>
<keyword evidence="9" id="KW-1185">Reference proteome</keyword>
<evidence type="ECO:0008006" key="10">
    <source>
        <dbReference type="Google" id="ProtNLM"/>
    </source>
</evidence>
<dbReference type="AlphaFoldDB" id="A0AAD2CK27"/>
<evidence type="ECO:0000256" key="7">
    <source>
        <dbReference type="SAM" id="Phobius"/>
    </source>
</evidence>
<dbReference type="InterPro" id="IPR009294">
    <property type="entry name" value="Aph-1"/>
</dbReference>
<keyword evidence="6 7" id="KW-0472">Membrane</keyword>
<feature type="transmembrane region" description="Helical" evidence="7">
    <location>
        <begin position="180"/>
        <end position="203"/>
    </location>
</feature>
<organism evidence="8 9">
    <name type="scientific">Cylindrotheca closterium</name>
    <dbReference type="NCBI Taxonomy" id="2856"/>
    <lineage>
        <taxon>Eukaryota</taxon>
        <taxon>Sar</taxon>
        <taxon>Stramenopiles</taxon>
        <taxon>Ochrophyta</taxon>
        <taxon>Bacillariophyta</taxon>
        <taxon>Bacillariophyceae</taxon>
        <taxon>Bacillariophycidae</taxon>
        <taxon>Bacillariales</taxon>
        <taxon>Bacillariaceae</taxon>
        <taxon>Cylindrotheca</taxon>
    </lineage>
</organism>
<feature type="transmembrane region" description="Helical" evidence="7">
    <location>
        <begin position="6"/>
        <end position="27"/>
    </location>
</feature>
<evidence type="ECO:0000313" key="9">
    <source>
        <dbReference type="Proteomes" id="UP001295423"/>
    </source>
</evidence>
<comment type="subcellular location">
    <subcellularLocation>
        <location evidence="1">Membrane</location>
        <topology evidence="1">Multi-pass membrane protein</topology>
    </subcellularLocation>
</comment>
<feature type="transmembrane region" description="Helical" evidence="7">
    <location>
        <begin position="65"/>
        <end position="82"/>
    </location>
</feature>
<protein>
    <recommendedName>
        <fullName evidence="10">Transmembrane protein</fullName>
    </recommendedName>
</protein>
<comment type="similarity">
    <text evidence="2">Belongs to the APH-1 family.</text>
</comment>
<evidence type="ECO:0000256" key="1">
    <source>
        <dbReference type="ARBA" id="ARBA00004141"/>
    </source>
</evidence>
<keyword evidence="4" id="KW-0914">Notch signaling pathway</keyword>